<dbReference type="Proteomes" id="UP001644750">
    <property type="component" value="Unassembled WGS sequence"/>
</dbReference>
<dbReference type="InterPro" id="IPR015914">
    <property type="entry name" value="PAPs_N"/>
</dbReference>
<evidence type="ECO:0000313" key="5">
    <source>
        <dbReference type="EMBL" id="NSJ79003.1"/>
    </source>
</evidence>
<dbReference type="PANTHER" id="PTHR22953">
    <property type="entry name" value="ACID PHOSPHATASE RELATED"/>
    <property type="match status" value="1"/>
</dbReference>
<keyword evidence="1" id="KW-0732">Signal</keyword>
<dbReference type="Pfam" id="PF16656">
    <property type="entry name" value="Pur_ac_phosph_N"/>
    <property type="match status" value="1"/>
</dbReference>
<dbReference type="InterPro" id="IPR039331">
    <property type="entry name" value="PAPs-like"/>
</dbReference>
<comment type="caution">
    <text evidence="5">The sequence shown here is derived from an EMBL/GenBank/DDBJ whole genome shotgun (WGS) entry which is preliminary data.</text>
</comment>
<gene>
    <name evidence="5" type="ORF">G5A72_05245</name>
</gene>
<dbReference type="InterPro" id="IPR004843">
    <property type="entry name" value="Calcineurin-like_PHP"/>
</dbReference>
<evidence type="ECO:0000259" key="4">
    <source>
        <dbReference type="Pfam" id="PF16656"/>
    </source>
</evidence>
<evidence type="ECO:0000256" key="1">
    <source>
        <dbReference type="ARBA" id="ARBA00022729"/>
    </source>
</evidence>
<reference evidence="5 6" key="1">
    <citation type="journal article" date="2020" name="Cell Host Microbe">
        <title>Functional and Genomic Variation between Human-Derived Isolates of Lachnospiraceae Reveals Inter- and Intra-Species Diversity.</title>
        <authorList>
            <person name="Sorbara M.T."/>
            <person name="Littmann E.R."/>
            <person name="Fontana E."/>
            <person name="Moody T.U."/>
            <person name="Kohout C.E."/>
            <person name="Gjonbalaj M."/>
            <person name="Eaton V."/>
            <person name="Seok R."/>
            <person name="Leiner I.M."/>
            <person name="Pamer E.G."/>
        </authorList>
    </citation>
    <scope>NUCLEOTIDE SEQUENCE [LARGE SCALE GENOMIC DNA]</scope>
    <source>
        <strain evidence="5 6">MSK.14.57</strain>
    </source>
</reference>
<dbReference type="Pfam" id="PF00149">
    <property type="entry name" value="Metallophos"/>
    <property type="match status" value="1"/>
</dbReference>
<keyword evidence="6" id="KW-1185">Reference proteome</keyword>
<feature type="domain" description="Calcineurin-like phosphoesterase" evidence="3">
    <location>
        <begin position="195"/>
        <end position="412"/>
    </location>
</feature>
<dbReference type="Gene3D" id="1.20.1270.90">
    <property type="entry name" value="AF1782-like"/>
    <property type="match status" value="1"/>
</dbReference>
<sequence>MIESFKSQKDMKRQRYQEVYMRSNWRKQMMISALALTLSATNVAPVFASAAPDGKTNAVDIAQTMGTTAQWNRWEKEWETLKNDWTQISLSPGSNATELNFAWYTPKQTNDDHSNANVPKLIIGEGHNMKNAKVYEAEQTAVKDEQDNNGETYNSNKVTATGLKENKTYYYSYDNGNGYTKPAKYTTKSTNNFSFAFVGDPQIGSSNELKGKDTKEFYDAQSNAVKSDAFNWSSTLNAALEKTDDQLSFVVSAGDQIQTTKKKLPNKDASKSEIEYTGYLSPEALKSLPVATTVGNHDADNANYTYHFNRTNASELGSNKVVGGDYYFKYGNALFIMLNTQDTNVAEHKQFIEQTVAANKDCKWRIVTLHQDIYGSAEHSNEPEITNLRYQLTPIFEQNDIDAVLTGHDHAYSRSKMLLGGTKANDYTDDEFDAELEKDMDAGENPTTKTVAPGNIKNDSTDEKDQKYLTYLKSIMDEKAIETVKKQGSSVINPEGVLYMTAGSSSGSKYYDLVPRQQTYIAHRWQEDVPTYSVVDVTENSLTINTYRTDNDEKIDETFSITKSKGDTTSLNAEIKASESIVKQKDAYTTESYRVFEQALTGAKEVAADKKVTKDEVENALKVLTNAKAGLEKKATTKPATVKKPTAEKKVVVAKASAKLKAGKKKVTVKIKKASVSGYQIKYASNKNFKKAKTRNTRKTIYTIKSLRSKKKCYVKVRAYKVVKGKKIYGSYSKVLKVTVK</sequence>
<dbReference type="PANTHER" id="PTHR22953:SF153">
    <property type="entry name" value="PURPLE ACID PHOSPHATASE"/>
    <property type="match status" value="1"/>
</dbReference>
<evidence type="ECO:0000259" key="3">
    <source>
        <dbReference type="Pfam" id="PF00149"/>
    </source>
</evidence>
<name>A0ABX2HXP8_ANAHA</name>
<proteinExistence type="predicted"/>
<feature type="domain" description="Purple acid phosphatase N-terminal" evidence="4">
    <location>
        <begin position="87"/>
        <end position="187"/>
    </location>
</feature>
<evidence type="ECO:0000256" key="2">
    <source>
        <dbReference type="SAM" id="MobiDB-lite"/>
    </source>
</evidence>
<accession>A0ABX2HXP8</accession>
<evidence type="ECO:0000313" key="6">
    <source>
        <dbReference type="Proteomes" id="UP001644750"/>
    </source>
</evidence>
<feature type="region of interest" description="Disordered" evidence="2">
    <location>
        <begin position="441"/>
        <end position="460"/>
    </location>
</feature>
<dbReference type="SUPFAM" id="SSF56300">
    <property type="entry name" value="Metallo-dependent phosphatases"/>
    <property type="match status" value="1"/>
</dbReference>
<dbReference type="Gene3D" id="3.60.21.10">
    <property type="match status" value="1"/>
</dbReference>
<dbReference type="InterPro" id="IPR029052">
    <property type="entry name" value="Metallo-depent_PP-like"/>
</dbReference>
<organism evidence="5 6">
    <name type="scientific">Anaerostipes hadrus</name>
    <dbReference type="NCBI Taxonomy" id="649756"/>
    <lineage>
        <taxon>Bacteria</taxon>
        <taxon>Bacillati</taxon>
        <taxon>Bacillota</taxon>
        <taxon>Clostridia</taxon>
        <taxon>Lachnospirales</taxon>
        <taxon>Lachnospiraceae</taxon>
        <taxon>Anaerostipes</taxon>
    </lineage>
</organism>
<protein>
    <submittedName>
        <fullName evidence="5">Metallophosphoesterase family protein</fullName>
    </submittedName>
</protein>
<dbReference type="EMBL" id="JAAITB010000008">
    <property type="protein sequence ID" value="NSJ79003.1"/>
    <property type="molecule type" value="Genomic_DNA"/>
</dbReference>